<dbReference type="InterPro" id="IPR011990">
    <property type="entry name" value="TPR-like_helical_dom_sf"/>
</dbReference>
<feature type="compositionally biased region" description="Basic residues" evidence="4">
    <location>
        <begin position="533"/>
        <end position="544"/>
    </location>
</feature>
<evidence type="ECO:0000256" key="4">
    <source>
        <dbReference type="SAM" id="MobiDB-lite"/>
    </source>
</evidence>
<keyword evidence="6" id="KW-1185">Reference proteome</keyword>
<sequence>MDLVEPYIKFITVCDTHMHRHEYKEAFLVLSQVKYLIEKVNDLLFDNDFNSRAALCALLYGQPEEALRLTEMVNLNTPGYLLVQALRGWALKEIGYQKRANVLFNYVLNSVPDTDSVMDCLGAAISSKLLGSDLSKFFFEFAIEKFETLTGNDRKLNLLWGVFAHLKKSELETISSDRQKTLLKSLELTKESAEVYDYLGQTYYAQKQYDLALKCYLKSIEISPNCNFYRHIKVSFIYFYTGREEQAKTFVLRFLEQSRDLYIFYWILCPSIQLMKSNEHSEFEKYYRIGLLLYYSQVYYSSYIMLQKAKEYDPYNYKLCIFMCIVQRYLGLLDEAIQNLEELKNSKYQNDIPLNIILAELYTVSQDYEKAEEMYQKIIELTPNKSFSIYIYVKFLNKMNRLDDSLVQIKKAIELEPRKVKLLIMQALIYSSLKQLDKAYETYEEVLKINPNLQSTKYQLSQINFVLNNYQKSFDQMIQIKEGEVGYEKCISLLVKLFISYPHELTKEQLEYANTHLRDRITHHLKTLGESKKQKKKATQKQSKKGQDLESKGNNQANEKEANFNLQQQENANSQNNQDNIDENQDKSKNQKGKKNNSKKTKKGKKKGTKKVVEEQEEIQEEENIKYGQEEEEKQNNQKDQIEDEEIKLEKEQKNEKADEQQGAEGENEDQGIDEEREIQRLLEGQSDSLSELDEIDLEINESLTSPGSSSESTEDCYREYLQKIKEENIKDKQEIYEDYSNYFHKNQHSYTKLLNQARKIKIQNLFEGNDIDQILADELDKLKIQNNNEENDQILIEENNQNADDEIPVQDNNENLNNNLEQENEEQKTEENAQEGQSQNNQIEDEEVKNSIKKKKIKNKIVSNKNKSKKILQKKSKLKIKNSSKTKQSQQNDVKVAKKVKKVITKTKTQNQNENLKKQKKQKNVKILEKKEKKEKADEKVIKKQQNDNQNSIKKQNIQKQKPQLNIKSQIEQKLKESKKNQNKVDTSKLKVQKEVIFRKTRSQASTKDPLTNKKVKSSTLETTKQAKQNEKQSISKEQKTSSKVKVSILKTKTKTVKKQTKVVLKQIKQKKKIVKKTEIIKKAIKKDMTKRILRSSTKKDQKS</sequence>
<dbReference type="InterPro" id="IPR051685">
    <property type="entry name" value="Ycf3/AcsC/BcsC/TPR_MFPF"/>
</dbReference>
<dbReference type="PROSITE" id="PS50005">
    <property type="entry name" value="TPR"/>
    <property type="match status" value="3"/>
</dbReference>
<feature type="compositionally biased region" description="Low complexity" evidence="4">
    <location>
        <begin position="948"/>
        <end position="969"/>
    </location>
</feature>
<feature type="region of interest" description="Disordered" evidence="4">
    <location>
        <begin position="572"/>
        <end position="696"/>
    </location>
</feature>
<dbReference type="PANTHER" id="PTHR44943:SF4">
    <property type="entry name" value="TPR REPEAT-CONTAINING PROTEIN MJ0798"/>
    <property type="match status" value="1"/>
</dbReference>
<evidence type="ECO:0000256" key="1">
    <source>
        <dbReference type="ARBA" id="ARBA00022737"/>
    </source>
</evidence>
<name>Q24HU5_TETTS</name>
<dbReference type="EMBL" id="GG662232">
    <property type="protein sequence ID" value="EAS07342.3"/>
    <property type="molecule type" value="Genomic_DNA"/>
</dbReference>
<feature type="region of interest" description="Disordered" evidence="4">
    <location>
        <begin position="822"/>
        <end position="1047"/>
    </location>
</feature>
<feature type="repeat" description="TPR" evidence="3">
    <location>
        <begin position="420"/>
        <end position="453"/>
    </location>
</feature>
<feature type="compositionally biased region" description="Basic residues" evidence="4">
    <location>
        <begin position="590"/>
        <end position="610"/>
    </location>
</feature>
<evidence type="ECO:0000313" key="5">
    <source>
        <dbReference type="EMBL" id="EAS07342.3"/>
    </source>
</evidence>
<protein>
    <submittedName>
        <fullName evidence="5">Tetratricopeptide repeat protein</fullName>
    </submittedName>
</protein>
<feature type="compositionally biased region" description="Basic and acidic residues" evidence="4">
    <location>
        <begin position="972"/>
        <end position="981"/>
    </location>
</feature>
<dbReference type="KEGG" id="tet:TTHERM_01132870"/>
<dbReference type="AlphaFoldDB" id="Q24HU5"/>
<keyword evidence="1" id="KW-0677">Repeat</keyword>
<dbReference type="STRING" id="312017.Q24HU5"/>
<feature type="compositionally biased region" description="Acidic residues" evidence="4">
    <location>
        <begin position="666"/>
        <end position="677"/>
    </location>
</feature>
<feature type="compositionally biased region" description="Basic and acidic residues" evidence="4">
    <location>
        <begin position="987"/>
        <end position="999"/>
    </location>
</feature>
<dbReference type="InParanoid" id="Q24HU5"/>
<evidence type="ECO:0000256" key="3">
    <source>
        <dbReference type="PROSITE-ProRule" id="PRU00339"/>
    </source>
</evidence>
<feature type="repeat" description="TPR" evidence="3">
    <location>
        <begin position="352"/>
        <end position="385"/>
    </location>
</feature>
<gene>
    <name evidence="5" type="ORF">TTHERM_01132870</name>
</gene>
<dbReference type="PANTHER" id="PTHR44943">
    <property type="entry name" value="CELLULOSE SYNTHASE OPERON PROTEIN C"/>
    <property type="match status" value="1"/>
</dbReference>
<dbReference type="Gene3D" id="1.25.40.10">
    <property type="entry name" value="Tetratricopeptide repeat domain"/>
    <property type="match status" value="2"/>
</dbReference>
<reference evidence="6" key="1">
    <citation type="journal article" date="2006" name="PLoS Biol.">
        <title>Macronuclear genome sequence of the ciliate Tetrahymena thermophila, a model eukaryote.</title>
        <authorList>
            <person name="Eisen J.A."/>
            <person name="Coyne R.S."/>
            <person name="Wu M."/>
            <person name="Wu D."/>
            <person name="Thiagarajan M."/>
            <person name="Wortman J.R."/>
            <person name="Badger J.H."/>
            <person name="Ren Q."/>
            <person name="Amedeo P."/>
            <person name="Jones K.M."/>
            <person name="Tallon L.J."/>
            <person name="Delcher A.L."/>
            <person name="Salzberg S.L."/>
            <person name="Silva J.C."/>
            <person name="Haas B.J."/>
            <person name="Majoros W.H."/>
            <person name="Farzad M."/>
            <person name="Carlton J.M."/>
            <person name="Smith R.K. Jr."/>
            <person name="Garg J."/>
            <person name="Pearlman R.E."/>
            <person name="Karrer K.M."/>
            <person name="Sun L."/>
            <person name="Manning G."/>
            <person name="Elde N.C."/>
            <person name="Turkewitz A.P."/>
            <person name="Asai D.J."/>
            <person name="Wilkes D.E."/>
            <person name="Wang Y."/>
            <person name="Cai H."/>
            <person name="Collins K."/>
            <person name="Stewart B.A."/>
            <person name="Lee S.R."/>
            <person name="Wilamowska K."/>
            <person name="Weinberg Z."/>
            <person name="Ruzzo W.L."/>
            <person name="Wloga D."/>
            <person name="Gaertig J."/>
            <person name="Frankel J."/>
            <person name="Tsao C.-C."/>
            <person name="Gorovsky M.A."/>
            <person name="Keeling P.J."/>
            <person name="Waller R.F."/>
            <person name="Patron N.J."/>
            <person name="Cherry J.M."/>
            <person name="Stover N.A."/>
            <person name="Krieger C.J."/>
            <person name="del Toro C."/>
            <person name="Ryder H.F."/>
            <person name="Williamson S.C."/>
            <person name="Barbeau R.A."/>
            <person name="Hamilton E.P."/>
            <person name="Orias E."/>
        </authorList>
    </citation>
    <scope>NUCLEOTIDE SEQUENCE [LARGE SCALE GENOMIC DNA]</scope>
    <source>
        <strain evidence="6">SB210</strain>
    </source>
</reference>
<evidence type="ECO:0000313" key="6">
    <source>
        <dbReference type="Proteomes" id="UP000009168"/>
    </source>
</evidence>
<dbReference type="SUPFAM" id="SSF48452">
    <property type="entry name" value="TPR-like"/>
    <property type="match status" value="2"/>
</dbReference>
<dbReference type="InterPro" id="IPR013105">
    <property type="entry name" value="TPR_2"/>
</dbReference>
<dbReference type="HOGENOM" id="CLU_328334_0_0_1"/>
<feature type="compositionally biased region" description="Basic and acidic residues" evidence="4">
    <location>
        <begin position="648"/>
        <end position="660"/>
    </location>
</feature>
<feature type="compositionally biased region" description="Basic and acidic residues" evidence="4">
    <location>
        <begin position="623"/>
        <end position="641"/>
    </location>
</feature>
<feature type="compositionally biased region" description="Basic and acidic residues" evidence="4">
    <location>
        <begin position="927"/>
        <end position="947"/>
    </location>
</feature>
<proteinExistence type="predicted"/>
<dbReference type="Proteomes" id="UP000009168">
    <property type="component" value="Unassembled WGS sequence"/>
</dbReference>
<feature type="compositionally biased region" description="Basic and acidic residues" evidence="4">
    <location>
        <begin position="1029"/>
        <end position="1042"/>
    </location>
</feature>
<feature type="repeat" description="TPR" evidence="3">
    <location>
        <begin position="193"/>
        <end position="226"/>
    </location>
</feature>
<feature type="compositionally biased region" description="Polar residues" evidence="4">
    <location>
        <begin position="1019"/>
        <end position="1028"/>
    </location>
</feature>
<dbReference type="GeneID" id="7837672"/>
<dbReference type="InterPro" id="IPR019734">
    <property type="entry name" value="TPR_rpt"/>
</dbReference>
<feature type="region of interest" description="Disordered" evidence="4">
    <location>
        <begin position="526"/>
        <end position="556"/>
    </location>
</feature>
<dbReference type="PROSITE" id="PS50293">
    <property type="entry name" value="TPR_REGION"/>
    <property type="match status" value="1"/>
</dbReference>
<dbReference type="Pfam" id="PF13181">
    <property type="entry name" value="TPR_8"/>
    <property type="match status" value="2"/>
</dbReference>
<dbReference type="RefSeq" id="XP_001027584.3">
    <property type="nucleotide sequence ID" value="XM_001027584.3"/>
</dbReference>
<dbReference type="SMART" id="SM00028">
    <property type="entry name" value="TPR"/>
    <property type="match status" value="4"/>
</dbReference>
<organism evidence="5 6">
    <name type="scientific">Tetrahymena thermophila (strain SB210)</name>
    <dbReference type="NCBI Taxonomy" id="312017"/>
    <lineage>
        <taxon>Eukaryota</taxon>
        <taxon>Sar</taxon>
        <taxon>Alveolata</taxon>
        <taxon>Ciliophora</taxon>
        <taxon>Intramacronucleata</taxon>
        <taxon>Oligohymenophorea</taxon>
        <taxon>Hymenostomatida</taxon>
        <taxon>Tetrahymenina</taxon>
        <taxon>Tetrahymenidae</taxon>
        <taxon>Tetrahymena</taxon>
    </lineage>
</organism>
<accession>Q24HU5</accession>
<dbReference type="Pfam" id="PF07719">
    <property type="entry name" value="TPR_2"/>
    <property type="match status" value="1"/>
</dbReference>
<dbReference type="OrthoDB" id="626167at2759"/>
<keyword evidence="2 3" id="KW-0802">TPR repeat</keyword>
<evidence type="ECO:0000256" key="2">
    <source>
        <dbReference type="ARBA" id="ARBA00022803"/>
    </source>
</evidence>
<feature type="compositionally biased region" description="Basic residues" evidence="4">
    <location>
        <begin position="867"/>
        <end position="885"/>
    </location>
</feature>